<dbReference type="InterPro" id="IPR003497">
    <property type="entry name" value="BRO_N_domain"/>
</dbReference>
<dbReference type="AlphaFoldDB" id="A0AAT9P4J0"/>
<feature type="domain" description="Bro-N" evidence="1">
    <location>
        <begin position="1"/>
        <end position="106"/>
    </location>
</feature>
<dbReference type="PANTHER" id="PTHR36180:SF2">
    <property type="entry name" value="BRO FAMILY PROTEIN"/>
    <property type="match status" value="1"/>
</dbReference>
<proteinExistence type="predicted"/>
<dbReference type="InterPro" id="IPR018878">
    <property type="entry name" value="ORF6C_dom"/>
</dbReference>
<protein>
    <submittedName>
        <fullName evidence="2">BRO family protein</fullName>
    </submittedName>
</protein>
<organism evidence="2">
    <name type="scientific">Macrococcus psychrotolerans</name>
    <dbReference type="NCBI Taxonomy" id="3039389"/>
    <lineage>
        <taxon>Bacteria</taxon>
        <taxon>Bacillati</taxon>
        <taxon>Bacillota</taxon>
        <taxon>Bacilli</taxon>
        <taxon>Bacillales</taxon>
        <taxon>Staphylococcaceae</taxon>
        <taxon>Macrococcus</taxon>
    </lineage>
</organism>
<name>A0AAT9P4J0_9STAP</name>
<reference evidence="2" key="1">
    <citation type="submission" date="2021-07" db="EMBL/GenBank/DDBJ databases">
        <title>Prevalence and characterization of methicillin-resistant Macrococcus spp. in food producing animals and meat in Switzerland in 2019.</title>
        <authorList>
            <person name="Keller J.E."/>
            <person name="Schwendener S."/>
            <person name="Neuenschwander J."/>
            <person name="Overesch G."/>
            <person name="Perreten V."/>
        </authorList>
    </citation>
    <scope>NUCLEOTIDE SEQUENCE</scope>
    <source>
        <strain evidence="2">19Msa1099</strain>
    </source>
</reference>
<dbReference type="Pfam" id="PF02498">
    <property type="entry name" value="Bro-N"/>
    <property type="match status" value="1"/>
</dbReference>
<dbReference type="EMBL" id="CP079955">
    <property type="protein sequence ID" value="QYA32278.1"/>
    <property type="molecule type" value="Genomic_DNA"/>
</dbReference>
<dbReference type="SMART" id="SM01040">
    <property type="entry name" value="Bro-N"/>
    <property type="match status" value="1"/>
</dbReference>
<evidence type="ECO:0000313" key="2">
    <source>
        <dbReference type="EMBL" id="QYA32278.1"/>
    </source>
</evidence>
<evidence type="ECO:0000259" key="1">
    <source>
        <dbReference type="PROSITE" id="PS51750"/>
    </source>
</evidence>
<gene>
    <name evidence="2" type="ORF">KYI10_07755</name>
</gene>
<dbReference type="PROSITE" id="PS51750">
    <property type="entry name" value="BRO_N"/>
    <property type="match status" value="1"/>
</dbReference>
<sequence length="250" mass="29372">MNEIKVISNENILGNDFQIYGTNEEPLFLAKDVANWIEHSKVNMMLQSIDEDEKLMETLFTSGQKRQMWFLTEDGLYEILMQSRKPIAKQFKKQVKHILKELRKKGEYKVPSNPMEALELMFQEQKNTNEEVANIKSEVIDLKENQKLASDEYDHLRRTINKRVMSVIDIQKLYGQTKEENKQIKDLLYKDINNEVNSSCYVTTRTQIRQKYSDRALQTAFNWHPNQSTLNRIKDIQDGSVEVRGVSNGY</sequence>
<dbReference type="Pfam" id="PF10552">
    <property type="entry name" value="ORF6C"/>
    <property type="match status" value="1"/>
</dbReference>
<dbReference type="PANTHER" id="PTHR36180">
    <property type="entry name" value="DNA-BINDING PROTEIN-RELATED-RELATED"/>
    <property type="match status" value="1"/>
</dbReference>
<accession>A0AAT9P4J0</accession>